<dbReference type="Gene3D" id="3.40.50.2300">
    <property type="match status" value="1"/>
</dbReference>
<dbReference type="Proteomes" id="UP000032566">
    <property type="component" value="Unassembled WGS sequence"/>
</dbReference>
<dbReference type="GO" id="GO:0003676">
    <property type="term" value="F:nucleic acid binding"/>
    <property type="evidence" value="ECO:0007669"/>
    <property type="project" value="InterPro"/>
</dbReference>
<keyword evidence="5" id="KW-1185">Reference proteome</keyword>
<evidence type="ECO:0000256" key="2">
    <source>
        <dbReference type="ARBA" id="ARBA00035032"/>
    </source>
</evidence>
<dbReference type="AlphaFoldDB" id="A0A0D7KET7"/>
<sequence>MAIRPQASQLAPITLLEEPLLSFHPSDRQQADIHPLRGLAKFGPYSLDSFGGYTTEIRIATVGPESAFKRRGELMASLRQRYQSQDKAEYVPPYPGFEALFGVRLESARGAHIKWPDSISQFPGSGSLQERLYRAMESALRRLDTVRHEFDVVLVHFPETWAQATRTKDFDAHDLLKALGAKYNIPTQVLNDRAFTFSLKAQLAWRLAIALYVKAAGTPWKLVPLKGVPQDTAYIGLAYALRGDQRDAHYVTCCSQVFDMDGGGMQFVAFEARDPVADVAEARRNPFLSRDDMRAVIARSLGLYQARNGGNLPKRLVIHKTTAFKEPEIEGAFDALSSVPEVECIEVGAASCCRGVWLIENNRRQYDANAPLTKPSGYPVPRGTVVVRSANSALVWVAGNAPEASPKGDYFQGSKSIPKPLQLIRHAGSGPLELIAHEALAMTKMDWNNDALYDPVPVSIRYSQKLARTIANVPELPGNVYPYRLFM</sequence>
<dbReference type="RefSeq" id="WP_044394879.1">
    <property type="nucleotide sequence ID" value="NZ_JXYQ01000002.1"/>
</dbReference>
<dbReference type="CDD" id="cd04659">
    <property type="entry name" value="Piwi_piwi-like_ProArk"/>
    <property type="match status" value="1"/>
</dbReference>
<feature type="domain" description="Piwi" evidence="3">
    <location>
        <begin position="152"/>
        <end position="475"/>
    </location>
</feature>
<organism evidence="4 5">
    <name type="scientific">Acidovorax temperans</name>
    <dbReference type="NCBI Taxonomy" id="80878"/>
    <lineage>
        <taxon>Bacteria</taxon>
        <taxon>Pseudomonadati</taxon>
        <taxon>Pseudomonadota</taxon>
        <taxon>Betaproteobacteria</taxon>
        <taxon>Burkholderiales</taxon>
        <taxon>Comamonadaceae</taxon>
        <taxon>Acidovorax</taxon>
    </lineage>
</organism>
<dbReference type="InterPro" id="IPR012337">
    <property type="entry name" value="RNaseH-like_sf"/>
</dbReference>
<protein>
    <recommendedName>
        <fullName evidence="2">Protein argonaute</fullName>
    </recommendedName>
</protein>
<dbReference type="SMART" id="SM00950">
    <property type="entry name" value="Piwi"/>
    <property type="match status" value="1"/>
</dbReference>
<name>A0A0D7KET7_9BURK</name>
<dbReference type="EMBL" id="JXYQ01000002">
    <property type="protein sequence ID" value="KJA12447.1"/>
    <property type="molecule type" value="Genomic_DNA"/>
</dbReference>
<accession>A0A0D7KET7</accession>
<evidence type="ECO:0000259" key="3">
    <source>
        <dbReference type="SMART" id="SM00950"/>
    </source>
</evidence>
<dbReference type="SUPFAM" id="SSF53098">
    <property type="entry name" value="Ribonuclease H-like"/>
    <property type="match status" value="1"/>
</dbReference>
<evidence type="ECO:0000256" key="1">
    <source>
        <dbReference type="ARBA" id="ARBA00035012"/>
    </source>
</evidence>
<dbReference type="Gene3D" id="3.30.420.10">
    <property type="entry name" value="Ribonuclease H-like superfamily/Ribonuclease H"/>
    <property type="match status" value="1"/>
</dbReference>
<comment type="caution">
    <text evidence="4">The sequence shown here is derived from an EMBL/GenBank/DDBJ whole genome shotgun (WGS) entry which is preliminary data.</text>
</comment>
<dbReference type="InterPro" id="IPR003165">
    <property type="entry name" value="Piwi"/>
</dbReference>
<proteinExistence type="inferred from homology"/>
<dbReference type="InterPro" id="IPR036397">
    <property type="entry name" value="RNaseH_sf"/>
</dbReference>
<evidence type="ECO:0000313" key="4">
    <source>
        <dbReference type="EMBL" id="KJA12447.1"/>
    </source>
</evidence>
<dbReference type="STRING" id="80878.RP29_00880"/>
<dbReference type="OrthoDB" id="530017at2"/>
<reference evidence="4 5" key="1">
    <citation type="submission" date="2014-12" db="EMBL/GenBank/DDBJ databases">
        <title>Isolation of bacteria from lake water.</title>
        <authorList>
            <person name="Sheng K.-Y."/>
            <person name="Chin P.-S."/>
            <person name="Chan K.-G."/>
            <person name="Tan G.S."/>
        </authorList>
    </citation>
    <scope>NUCLEOTIDE SEQUENCE [LARGE SCALE GENOMIC DNA]</scope>
    <source>
        <strain evidence="4 5">KY4</strain>
    </source>
</reference>
<gene>
    <name evidence="4" type="ORF">RP29_00880</name>
</gene>
<dbReference type="PATRIC" id="fig|80878.5.peg.970"/>
<comment type="similarity">
    <text evidence="1">Belongs to the argonaute family. Long pAgo subfamily.</text>
</comment>
<evidence type="ECO:0000313" key="5">
    <source>
        <dbReference type="Proteomes" id="UP000032566"/>
    </source>
</evidence>